<evidence type="ECO:0000313" key="1">
    <source>
        <dbReference type="Proteomes" id="UP000095287"/>
    </source>
</evidence>
<dbReference type="WBParaSite" id="L893_g8492.t1">
    <property type="protein sequence ID" value="L893_g8492.t1"/>
    <property type="gene ID" value="L893_g8492"/>
</dbReference>
<name>A0A1I8ARK3_9BILA</name>
<accession>A0A1I8ARK3</accession>
<dbReference type="Proteomes" id="UP000095287">
    <property type="component" value="Unplaced"/>
</dbReference>
<organism evidence="1 2">
    <name type="scientific">Steinernema glaseri</name>
    <dbReference type="NCBI Taxonomy" id="37863"/>
    <lineage>
        <taxon>Eukaryota</taxon>
        <taxon>Metazoa</taxon>
        <taxon>Ecdysozoa</taxon>
        <taxon>Nematoda</taxon>
        <taxon>Chromadorea</taxon>
        <taxon>Rhabditida</taxon>
        <taxon>Tylenchina</taxon>
        <taxon>Panagrolaimomorpha</taxon>
        <taxon>Strongyloidoidea</taxon>
        <taxon>Steinernematidae</taxon>
        <taxon>Steinernema</taxon>
    </lineage>
</organism>
<dbReference type="AlphaFoldDB" id="A0A1I8ARK3"/>
<sequence length="92" mass="9948">MSPFQLGVIYRKKEGIVGDNAECLLQFNQICEMVFDFRARVGVSSHTTSAFANVGFRGVSDTVHQSFAVALFLIVSASACSVGCLKLPLTFP</sequence>
<proteinExistence type="predicted"/>
<protein>
    <submittedName>
        <fullName evidence="2">Uncharacterized protein</fullName>
    </submittedName>
</protein>
<keyword evidence="1" id="KW-1185">Reference proteome</keyword>
<reference evidence="2" key="1">
    <citation type="submission" date="2016-11" db="UniProtKB">
        <authorList>
            <consortium name="WormBaseParasite"/>
        </authorList>
    </citation>
    <scope>IDENTIFICATION</scope>
</reference>
<evidence type="ECO:0000313" key="2">
    <source>
        <dbReference type="WBParaSite" id="L893_g8492.t1"/>
    </source>
</evidence>